<dbReference type="RefSeq" id="WP_353303007.1">
    <property type="nucleotide sequence ID" value="NZ_BAABWN010000006.1"/>
</dbReference>
<gene>
    <name evidence="1" type="ORF">NBRC116591_21460</name>
</gene>
<evidence type="ECO:0000313" key="1">
    <source>
        <dbReference type="EMBL" id="GAA6168335.1"/>
    </source>
</evidence>
<reference evidence="1 2" key="1">
    <citation type="submission" date="2024-04" db="EMBL/GenBank/DDBJ databases">
        <title>Draft genome sequence of Sessilibacter corallicola NBRC 116591.</title>
        <authorList>
            <person name="Miyakawa T."/>
            <person name="Kusuya Y."/>
            <person name="Miura T."/>
        </authorList>
    </citation>
    <scope>NUCLEOTIDE SEQUENCE [LARGE SCALE GENOMIC DNA]</scope>
    <source>
        <strain evidence="1 2">KU-00831-HH</strain>
    </source>
</reference>
<evidence type="ECO:0000313" key="2">
    <source>
        <dbReference type="Proteomes" id="UP001465153"/>
    </source>
</evidence>
<sequence>MTDKHFTLDSDHIESLIYAIRDNAERESQGYLRFVFAEKIERVSEDMPSETKDEFFSIATQYGYLPSIRQIKTMEAANDG</sequence>
<dbReference type="EMBL" id="BAABWN010000006">
    <property type="protein sequence ID" value="GAA6168335.1"/>
    <property type="molecule type" value="Genomic_DNA"/>
</dbReference>
<comment type="caution">
    <text evidence="1">The sequence shown here is derived from an EMBL/GenBank/DDBJ whole genome shotgun (WGS) entry which is preliminary data.</text>
</comment>
<name>A0ABQ0A9K4_9GAMM</name>
<proteinExistence type="predicted"/>
<dbReference type="Proteomes" id="UP001465153">
    <property type="component" value="Unassembled WGS sequence"/>
</dbReference>
<accession>A0ABQ0A9K4</accession>
<protein>
    <submittedName>
        <fullName evidence="1">Uncharacterized protein</fullName>
    </submittedName>
</protein>
<keyword evidence="2" id="KW-1185">Reference proteome</keyword>
<organism evidence="1 2">
    <name type="scientific">Sessilibacter corallicola</name>
    <dbReference type="NCBI Taxonomy" id="2904075"/>
    <lineage>
        <taxon>Bacteria</taxon>
        <taxon>Pseudomonadati</taxon>
        <taxon>Pseudomonadota</taxon>
        <taxon>Gammaproteobacteria</taxon>
        <taxon>Cellvibrionales</taxon>
        <taxon>Cellvibrionaceae</taxon>
        <taxon>Sessilibacter</taxon>
    </lineage>
</organism>